<name>A0AAD6VE18_9AGAR</name>
<protein>
    <submittedName>
        <fullName evidence="1">Uncharacterized protein</fullName>
    </submittedName>
</protein>
<accession>A0AAD6VE18</accession>
<proteinExistence type="predicted"/>
<reference evidence="1" key="1">
    <citation type="submission" date="2023-03" db="EMBL/GenBank/DDBJ databases">
        <title>Massive genome expansion in bonnet fungi (Mycena s.s.) driven by repeated elements and novel gene families across ecological guilds.</title>
        <authorList>
            <consortium name="Lawrence Berkeley National Laboratory"/>
            <person name="Harder C.B."/>
            <person name="Miyauchi S."/>
            <person name="Viragh M."/>
            <person name="Kuo A."/>
            <person name="Thoen E."/>
            <person name="Andreopoulos B."/>
            <person name="Lu D."/>
            <person name="Skrede I."/>
            <person name="Drula E."/>
            <person name="Henrissat B."/>
            <person name="Morin E."/>
            <person name="Kohler A."/>
            <person name="Barry K."/>
            <person name="LaButti K."/>
            <person name="Morin E."/>
            <person name="Salamov A."/>
            <person name="Lipzen A."/>
            <person name="Mereny Z."/>
            <person name="Hegedus B."/>
            <person name="Baldrian P."/>
            <person name="Stursova M."/>
            <person name="Weitz H."/>
            <person name="Taylor A."/>
            <person name="Grigoriev I.V."/>
            <person name="Nagy L.G."/>
            <person name="Martin F."/>
            <person name="Kauserud H."/>
        </authorList>
    </citation>
    <scope>NUCLEOTIDE SEQUENCE</scope>
    <source>
        <strain evidence="1">9144</strain>
    </source>
</reference>
<comment type="caution">
    <text evidence="1">The sequence shown here is derived from an EMBL/GenBank/DDBJ whole genome shotgun (WGS) entry which is preliminary data.</text>
</comment>
<gene>
    <name evidence="1" type="ORF">GGX14DRAFT_363469</name>
</gene>
<dbReference type="EMBL" id="JARJCW010000028">
    <property type="protein sequence ID" value="KAJ7210359.1"/>
    <property type="molecule type" value="Genomic_DNA"/>
</dbReference>
<organism evidence="1 2">
    <name type="scientific">Mycena pura</name>
    <dbReference type="NCBI Taxonomy" id="153505"/>
    <lineage>
        <taxon>Eukaryota</taxon>
        <taxon>Fungi</taxon>
        <taxon>Dikarya</taxon>
        <taxon>Basidiomycota</taxon>
        <taxon>Agaricomycotina</taxon>
        <taxon>Agaricomycetes</taxon>
        <taxon>Agaricomycetidae</taxon>
        <taxon>Agaricales</taxon>
        <taxon>Marasmiineae</taxon>
        <taxon>Mycenaceae</taxon>
        <taxon>Mycena</taxon>
    </lineage>
</organism>
<dbReference type="Proteomes" id="UP001219525">
    <property type="component" value="Unassembled WGS sequence"/>
</dbReference>
<evidence type="ECO:0000313" key="1">
    <source>
        <dbReference type="EMBL" id="KAJ7210359.1"/>
    </source>
</evidence>
<sequence>MGEDWTMVLQLWWQMEEGSGFPAKVMLYTKTHPTTNRPKAVGIWVKNARRGTPDINVKTMETEWWAWWNAINPKWRVHEGTLLKEVKGDWDVLRCPGQNGFLNVIICLKWWRLKMDSASDGWQRAVSDVKWVLGGMLG</sequence>
<evidence type="ECO:0000313" key="2">
    <source>
        <dbReference type="Proteomes" id="UP001219525"/>
    </source>
</evidence>
<keyword evidence="2" id="KW-1185">Reference proteome</keyword>
<dbReference type="AlphaFoldDB" id="A0AAD6VE18"/>